<evidence type="ECO:0000313" key="3">
    <source>
        <dbReference type="Proteomes" id="UP001230188"/>
    </source>
</evidence>
<dbReference type="SUPFAM" id="SSF52047">
    <property type="entry name" value="RNI-like"/>
    <property type="match status" value="1"/>
</dbReference>
<dbReference type="InterPro" id="IPR001611">
    <property type="entry name" value="Leu-rich_rpt"/>
</dbReference>
<evidence type="ECO:0000313" key="2">
    <source>
        <dbReference type="EMBL" id="KAJ8612549.1"/>
    </source>
</evidence>
<dbReference type="CDD" id="cd00030">
    <property type="entry name" value="C2"/>
    <property type="match status" value="1"/>
</dbReference>
<reference evidence="2" key="1">
    <citation type="submission" date="2023-01" db="EMBL/GenBank/DDBJ databases">
        <title>Metagenome sequencing of chrysophaentin producing Chrysophaeum taylorii.</title>
        <authorList>
            <person name="Davison J."/>
            <person name="Bewley C."/>
        </authorList>
    </citation>
    <scope>NUCLEOTIDE SEQUENCE</scope>
    <source>
        <strain evidence="2">NIES-1699</strain>
    </source>
</reference>
<keyword evidence="3" id="KW-1185">Reference proteome</keyword>
<dbReference type="Pfam" id="PF13516">
    <property type="entry name" value="LRR_6"/>
    <property type="match status" value="1"/>
</dbReference>
<gene>
    <name evidence="2" type="ORF">CTAYLR_003726</name>
</gene>
<dbReference type="Pfam" id="PF00168">
    <property type="entry name" value="C2"/>
    <property type="match status" value="1"/>
</dbReference>
<dbReference type="PROSITE" id="PS51450">
    <property type="entry name" value="LRR"/>
    <property type="match status" value="1"/>
</dbReference>
<dbReference type="Proteomes" id="UP001230188">
    <property type="component" value="Unassembled WGS sequence"/>
</dbReference>
<feature type="domain" description="C2" evidence="1">
    <location>
        <begin position="51"/>
        <end position="188"/>
    </location>
</feature>
<dbReference type="InterPro" id="IPR032675">
    <property type="entry name" value="LRR_dom_sf"/>
</dbReference>
<dbReference type="InterPro" id="IPR035892">
    <property type="entry name" value="C2_domain_sf"/>
</dbReference>
<dbReference type="InterPro" id="IPR052394">
    <property type="entry name" value="LRR-containing"/>
</dbReference>
<dbReference type="SUPFAM" id="SSF49562">
    <property type="entry name" value="C2 domain (Calcium/lipid-binding domain, CaLB)"/>
    <property type="match status" value="1"/>
</dbReference>
<sequence>MTGFHPRWSWHAVQDTFSHDFESDADAEDEPHATGELKLAVGWRFNEDLAQEYLVVVEADGSSADVEPNEIHVAVVSARGVGRNADLPSSREVLEEVPPRVQASIQTVCGPSQLDEIRWTTTAKPSYRPEWGETFVIDIPEADEITPELRLSVTCWDRRSERQDNGCLGAALVPLAPLLNKERYRRWFALAPSKQQPDTKESPGWRTLDDIEDQAAPFGVVDVVLRVVASPSRAAEHLTPIGLVSRACRRFQLSPEDATLSLRHATVGRRDVCLLAALLDPDVTNEAAGVIRAPELTKADLRTCGLDGENLAILVASLHRNTTLDAIDVSGNAYSDGFRSPAAYVLSPDQHDKHRLEPIAPNPGMSALGAALVANTTLRRLNLRDARLESSGLAAVALGLRKNCSLTELKLGRNMICNVTVQGMGRFDPSGIGALATALGVHPALRHLDLSRNQICGIAASIFWRACA</sequence>
<protein>
    <recommendedName>
        <fullName evidence="1">C2 domain-containing protein</fullName>
    </recommendedName>
</protein>
<dbReference type="Gene3D" id="2.60.40.150">
    <property type="entry name" value="C2 domain"/>
    <property type="match status" value="1"/>
</dbReference>
<dbReference type="PANTHER" id="PTHR24114:SF2">
    <property type="entry name" value="F-BOX DOMAIN-CONTAINING PROTEIN-RELATED"/>
    <property type="match status" value="1"/>
</dbReference>
<dbReference type="Gene3D" id="3.80.10.10">
    <property type="entry name" value="Ribonuclease Inhibitor"/>
    <property type="match status" value="1"/>
</dbReference>
<name>A0AAD7UNR8_9STRA</name>
<dbReference type="PANTHER" id="PTHR24114">
    <property type="entry name" value="LEUCINE RICH REPEAT FAMILY PROTEIN"/>
    <property type="match status" value="1"/>
</dbReference>
<dbReference type="AlphaFoldDB" id="A0AAD7UNR8"/>
<dbReference type="EMBL" id="JAQMWT010000047">
    <property type="protein sequence ID" value="KAJ8612549.1"/>
    <property type="molecule type" value="Genomic_DNA"/>
</dbReference>
<organism evidence="2 3">
    <name type="scientific">Chrysophaeum taylorii</name>
    <dbReference type="NCBI Taxonomy" id="2483200"/>
    <lineage>
        <taxon>Eukaryota</taxon>
        <taxon>Sar</taxon>
        <taxon>Stramenopiles</taxon>
        <taxon>Ochrophyta</taxon>
        <taxon>Pelagophyceae</taxon>
        <taxon>Pelagomonadales</taxon>
        <taxon>Pelagomonadaceae</taxon>
        <taxon>Chrysophaeum</taxon>
    </lineage>
</organism>
<comment type="caution">
    <text evidence="2">The sequence shown here is derived from an EMBL/GenBank/DDBJ whole genome shotgun (WGS) entry which is preliminary data.</text>
</comment>
<dbReference type="PROSITE" id="PS50004">
    <property type="entry name" value="C2"/>
    <property type="match status" value="1"/>
</dbReference>
<accession>A0AAD7UNR8</accession>
<evidence type="ECO:0000259" key="1">
    <source>
        <dbReference type="PROSITE" id="PS50004"/>
    </source>
</evidence>
<dbReference type="InterPro" id="IPR000008">
    <property type="entry name" value="C2_dom"/>
</dbReference>
<dbReference type="SMART" id="SM00239">
    <property type="entry name" value="C2"/>
    <property type="match status" value="1"/>
</dbReference>
<proteinExistence type="predicted"/>